<dbReference type="GO" id="GO:0006281">
    <property type="term" value="P:DNA repair"/>
    <property type="evidence" value="ECO:0007669"/>
    <property type="project" value="UniProtKB-KW"/>
</dbReference>
<evidence type="ECO:0000259" key="2">
    <source>
        <dbReference type="Pfam" id="PF05970"/>
    </source>
</evidence>
<dbReference type="AlphaFoldDB" id="A0A9N7ML04"/>
<dbReference type="CDD" id="cd18809">
    <property type="entry name" value="SF1_C_RecD"/>
    <property type="match status" value="1"/>
</dbReference>
<protein>
    <recommendedName>
        <fullName evidence="1">ATP-dependent DNA helicase</fullName>
        <ecNumber evidence="1">5.6.2.3</ecNumber>
    </recommendedName>
</protein>
<dbReference type="EMBL" id="CACSLK010000984">
    <property type="protein sequence ID" value="CAA0806960.1"/>
    <property type="molecule type" value="Genomic_DNA"/>
</dbReference>
<keyword evidence="1" id="KW-0378">Hydrolase</keyword>
<organism evidence="4 5">
    <name type="scientific">Striga hermonthica</name>
    <name type="common">Purple witchweed</name>
    <name type="synonym">Buchnera hermonthica</name>
    <dbReference type="NCBI Taxonomy" id="68872"/>
    <lineage>
        <taxon>Eukaryota</taxon>
        <taxon>Viridiplantae</taxon>
        <taxon>Streptophyta</taxon>
        <taxon>Embryophyta</taxon>
        <taxon>Tracheophyta</taxon>
        <taxon>Spermatophyta</taxon>
        <taxon>Magnoliopsida</taxon>
        <taxon>eudicotyledons</taxon>
        <taxon>Gunneridae</taxon>
        <taxon>Pentapetalae</taxon>
        <taxon>asterids</taxon>
        <taxon>lamiids</taxon>
        <taxon>Lamiales</taxon>
        <taxon>Orobanchaceae</taxon>
        <taxon>Buchnereae</taxon>
        <taxon>Striga</taxon>
    </lineage>
</organism>
<feature type="domain" description="DNA helicase Pif1-like 2B" evidence="3">
    <location>
        <begin position="282"/>
        <end position="323"/>
    </location>
</feature>
<reference evidence="4" key="1">
    <citation type="submission" date="2019-12" db="EMBL/GenBank/DDBJ databases">
        <authorList>
            <person name="Scholes J."/>
        </authorList>
    </citation>
    <scope>NUCLEOTIDE SEQUENCE</scope>
</reference>
<dbReference type="Gene3D" id="3.40.50.300">
    <property type="entry name" value="P-loop containing nucleotide triphosphate hydrolases"/>
    <property type="match status" value="2"/>
</dbReference>
<proteinExistence type="inferred from homology"/>
<dbReference type="GO" id="GO:0005524">
    <property type="term" value="F:ATP binding"/>
    <property type="evidence" value="ECO:0007669"/>
    <property type="project" value="UniProtKB-KW"/>
</dbReference>
<keyword evidence="5" id="KW-1185">Reference proteome</keyword>
<dbReference type="GO" id="GO:0006310">
    <property type="term" value="P:DNA recombination"/>
    <property type="evidence" value="ECO:0007669"/>
    <property type="project" value="UniProtKB-KW"/>
</dbReference>
<keyword evidence="1" id="KW-0547">Nucleotide-binding</keyword>
<comment type="catalytic activity">
    <reaction evidence="1">
        <text>ATP + H2O = ADP + phosphate + H(+)</text>
        <dbReference type="Rhea" id="RHEA:13065"/>
        <dbReference type="ChEBI" id="CHEBI:15377"/>
        <dbReference type="ChEBI" id="CHEBI:15378"/>
        <dbReference type="ChEBI" id="CHEBI:30616"/>
        <dbReference type="ChEBI" id="CHEBI:43474"/>
        <dbReference type="ChEBI" id="CHEBI:456216"/>
        <dbReference type="EC" id="5.6.2.3"/>
    </reaction>
</comment>
<dbReference type="GO" id="GO:0000723">
    <property type="term" value="P:telomere maintenance"/>
    <property type="evidence" value="ECO:0007669"/>
    <property type="project" value="InterPro"/>
</dbReference>
<keyword evidence="1 4" id="KW-0347">Helicase</keyword>
<dbReference type="InterPro" id="IPR010285">
    <property type="entry name" value="DNA_helicase_pif1-like_DEAD"/>
</dbReference>
<keyword evidence="1" id="KW-0234">DNA repair</keyword>
<comment type="similarity">
    <text evidence="1">Belongs to the helicase family.</text>
</comment>
<dbReference type="InterPro" id="IPR049163">
    <property type="entry name" value="Pif1-like_2B_dom"/>
</dbReference>
<keyword evidence="1" id="KW-0233">DNA recombination</keyword>
<name>A0A9N7ML04_STRHE</name>
<comment type="cofactor">
    <cofactor evidence="1">
        <name>Mg(2+)</name>
        <dbReference type="ChEBI" id="CHEBI:18420"/>
    </cofactor>
</comment>
<dbReference type="GO" id="GO:0016787">
    <property type="term" value="F:hydrolase activity"/>
    <property type="evidence" value="ECO:0007669"/>
    <property type="project" value="UniProtKB-KW"/>
</dbReference>
<dbReference type="Pfam" id="PF05970">
    <property type="entry name" value="PIF1"/>
    <property type="match status" value="1"/>
</dbReference>
<dbReference type="Proteomes" id="UP001153555">
    <property type="component" value="Unassembled WGS sequence"/>
</dbReference>
<accession>A0A9N7ML04</accession>
<dbReference type="InterPro" id="IPR027417">
    <property type="entry name" value="P-loop_NTPase"/>
</dbReference>
<sequence>MGNKKALFFIDGPGGTGKSFLYSALLATIHSKGGIALVMATSGIAASILPGGRTTHSRFKIPIDLSTSRTCRISKQSSIGCLIRESKLIVWDEAPMAKTDAIKALDKALQDLCGCVDIFGGKVIVFGGDFRQVLPVVRRGSRKDTVCACIISSDVWPSLEKLQLVENMRACLDPLYMSFLLRVGNGEEKTFGDDLIKIPEPLALADPLHESSLDELISAIYPDITNVGGSDLIVNRAISTKKNVFMDEVNSKLVATFPGELVEYLSFDEVVNPSHAAEYGDLITSLTSSGMPEHRVQLKVNAPVILLRNLDPTEGLCNGTRLVCKKMDKNLIHAQIAVGDFLGKDVFIHRIPFEPPEEEQYPVPYIRKQFLLRLCFAMTINKAQGQTLDHVGIYLREPVFSHGQLYVALSRAKKAASVKMLIQPPFGDGNLVNLTENIVYKEVLQAANIILQH</sequence>
<dbReference type="Pfam" id="PF21530">
    <property type="entry name" value="Pif1_2B_dom"/>
    <property type="match status" value="1"/>
</dbReference>
<dbReference type="PANTHER" id="PTHR10492">
    <property type="match status" value="1"/>
</dbReference>
<dbReference type="OrthoDB" id="1934841at2759"/>
<feature type="domain" description="DNA helicase Pif1-like DEAD-box helicase" evidence="2">
    <location>
        <begin position="3"/>
        <end position="172"/>
    </location>
</feature>
<gene>
    <name evidence="4" type="ORF">SHERM_09837</name>
</gene>
<evidence type="ECO:0000313" key="4">
    <source>
        <dbReference type="EMBL" id="CAA0806960.1"/>
    </source>
</evidence>
<dbReference type="PANTHER" id="PTHR10492:SF92">
    <property type="entry name" value="ATP-DEPENDENT DNA HELICASE"/>
    <property type="match status" value="1"/>
</dbReference>
<comment type="caution">
    <text evidence="4">The sequence shown here is derived from an EMBL/GenBank/DDBJ whole genome shotgun (WGS) entry which is preliminary data.</text>
</comment>
<keyword evidence="1" id="KW-0227">DNA damage</keyword>
<keyword evidence="1" id="KW-0067">ATP-binding</keyword>
<dbReference type="GO" id="GO:0043139">
    <property type="term" value="F:5'-3' DNA helicase activity"/>
    <property type="evidence" value="ECO:0007669"/>
    <property type="project" value="UniProtKB-EC"/>
</dbReference>
<evidence type="ECO:0000313" key="5">
    <source>
        <dbReference type="Proteomes" id="UP001153555"/>
    </source>
</evidence>
<dbReference type="SUPFAM" id="SSF52540">
    <property type="entry name" value="P-loop containing nucleoside triphosphate hydrolases"/>
    <property type="match status" value="2"/>
</dbReference>
<evidence type="ECO:0000259" key="3">
    <source>
        <dbReference type="Pfam" id="PF21530"/>
    </source>
</evidence>
<dbReference type="EC" id="5.6.2.3" evidence="1"/>
<evidence type="ECO:0000256" key="1">
    <source>
        <dbReference type="RuleBase" id="RU363044"/>
    </source>
</evidence>